<reference evidence="1 2" key="1">
    <citation type="submission" date="2016-08" db="EMBL/GenBank/DDBJ databases">
        <authorList>
            <consortium name="Lentinula edodes genome sequencing consortium"/>
            <person name="Sakamoto Y."/>
            <person name="Nakade K."/>
            <person name="Sato S."/>
            <person name="Yoshida Y."/>
            <person name="Miyazaki K."/>
            <person name="Natsume S."/>
            <person name="Konno N."/>
        </authorList>
    </citation>
    <scope>NUCLEOTIDE SEQUENCE [LARGE SCALE GENOMIC DNA]</scope>
    <source>
        <strain evidence="1 2">NBRC 111202</strain>
    </source>
</reference>
<dbReference type="EMBL" id="BDGU01000112">
    <property type="protein sequence ID" value="GAW02695.1"/>
    <property type="molecule type" value="Genomic_DNA"/>
</dbReference>
<accession>A0A1Q3E630</accession>
<comment type="caution">
    <text evidence="1">The sequence shown here is derived from an EMBL/GenBank/DDBJ whole genome shotgun (WGS) entry which is preliminary data.</text>
</comment>
<proteinExistence type="predicted"/>
<keyword evidence="2" id="KW-1185">Reference proteome</keyword>
<gene>
    <name evidence="1" type="ORF">LENED_004362</name>
</gene>
<evidence type="ECO:0000313" key="1">
    <source>
        <dbReference type="EMBL" id="GAW02695.1"/>
    </source>
</evidence>
<sequence>MFAAEVTRTSLSKFTSVKLEKERGIEDHINSAIQKEIFLSRAWSEDNPQGFEGRLRIFRRIVGSVQRILGFGFNESVASMTICSRNDPSLFSGEDVSGFTTKGEWVRQKWALRAKAYYLQNLFEYLSLSSPCQCLHACILSSTINENLRPPSIIGLACRVGSIMSIHDSHTQWMLVEVEQPETHRFFDEPPCALEFYALVNDYSPMRRGEAREEKTGYVERVAPRSINGAKVASRQISSSCSFITGVILEWLSRV</sequence>
<protein>
    <submittedName>
        <fullName evidence="1">Uncharacterized protein</fullName>
    </submittedName>
</protein>
<name>A0A1Q3E630_LENED</name>
<dbReference type="Proteomes" id="UP000188533">
    <property type="component" value="Unassembled WGS sequence"/>
</dbReference>
<reference evidence="1 2" key="2">
    <citation type="submission" date="2017-02" db="EMBL/GenBank/DDBJ databases">
        <title>A genome survey and senescence transcriptome analysis in Lentinula edodes.</title>
        <authorList>
            <person name="Sakamoto Y."/>
            <person name="Nakade K."/>
            <person name="Sato S."/>
            <person name="Yoshida Y."/>
            <person name="Miyazaki K."/>
            <person name="Natsume S."/>
            <person name="Konno N."/>
        </authorList>
    </citation>
    <scope>NUCLEOTIDE SEQUENCE [LARGE SCALE GENOMIC DNA]</scope>
    <source>
        <strain evidence="1 2">NBRC 111202</strain>
    </source>
</reference>
<organism evidence="1 2">
    <name type="scientific">Lentinula edodes</name>
    <name type="common">Shiitake mushroom</name>
    <name type="synonym">Lentinus edodes</name>
    <dbReference type="NCBI Taxonomy" id="5353"/>
    <lineage>
        <taxon>Eukaryota</taxon>
        <taxon>Fungi</taxon>
        <taxon>Dikarya</taxon>
        <taxon>Basidiomycota</taxon>
        <taxon>Agaricomycotina</taxon>
        <taxon>Agaricomycetes</taxon>
        <taxon>Agaricomycetidae</taxon>
        <taxon>Agaricales</taxon>
        <taxon>Marasmiineae</taxon>
        <taxon>Omphalotaceae</taxon>
        <taxon>Lentinula</taxon>
    </lineage>
</organism>
<evidence type="ECO:0000313" key="2">
    <source>
        <dbReference type="Proteomes" id="UP000188533"/>
    </source>
</evidence>
<dbReference type="AlphaFoldDB" id="A0A1Q3E630"/>